<feature type="transmembrane region" description="Helical" evidence="8">
    <location>
        <begin position="309"/>
        <end position="330"/>
    </location>
</feature>
<evidence type="ECO:0000313" key="10">
    <source>
        <dbReference type="Proteomes" id="UP000094020"/>
    </source>
</evidence>
<feature type="transmembrane region" description="Helical" evidence="8">
    <location>
        <begin position="431"/>
        <end position="453"/>
    </location>
</feature>
<feature type="transmembrane region" description="Helical" evidence="8">
    <location>
        <begin position="342"/>
        <end position="364"/>
    </location>
</feature>
<dbReference type="PANTHER" id="PTHR43791">
    <property type="entry name" value="PERMEASE-RELATED"/>
    <property type="match status" value="1"/>
</dbReference>
<dbReference type="GeneID" id="30169660"/>
<evidence type="ECO:0000256" key="3">
    <source>
        <dbReference type="ARBA" id="ARBA00022475"/>
    </source>
</evidence>
<evidence type="ECO:0000313" key="9">
    <source>
        <dbReference type="EMBL" id="WWC69765.1"/>
    </source>
</evidence>
<feature type="transmembrane region" description="Helical" evidence="8">
    <location>
        <begin position="149"/>
        <end position="172"/>
    </location>
</feature>
<comment type="subcellular location">
    <subcellularLocation>
        <location evidence="1">Cell membrane</location>
        <topology evidence="1">Multi-pass membrane protein</topology>
    </subcellularLocation>
</comment>
<dbReference type="EMBL" id="CP144522">
    <property type="protein sequence ID" value="WWC69765.1"/>
    <property type="molecule type" value="Genomic_DNA"/>
</dbReference>
<sequence length="533" mass="60342">MSTAIDVDNLTPPTTAVIHEKTPKASVWLRFRSFIWDSDTHLKSPEERRLLWKLDTAMLACLCLGFFCKYLDQSNLSNAYVSGLKEDLGWSGNQLTYATSLYTAAYALMQIPSTLIVQKVRPSLWLGGCEIAWCALTFAQAGAHNTSTMYAFRFLVGIFESAFFPVGLYLLGSWYTPTELAKRTAIFHFTAPAGVSFAGYMQAAVYKTLNGHGGLEGWRWLYIICGVCIIFIDDWLNTKTLFLQIITLPCGLLVFFVLPNHPSSAKRWYLTDEELELARERMRRVKRTPTDGLFRKAVLKKIFSNWHVYLLPLTYIFYGLSCAGSSYFGIYLKSTKKYSVEMINILPTFISVIQAVTTLLYGFLSDYTGSRFWFTFGPMAFGAIPCGILAVWPNNYELKVFAFMTLGVQLMTAVIYSWWNEICSADPLERALVISMSNGLQYVMSAWLPLLIFKQTDSPTFRKGFITDFVFVLITLVLLVLVKILHGREIRQKAPVDEEYLDSPKSADGSFDKKDAVYNLEDHLGNTAVLNDK</sequence>
<dbReference type="PANTHER" id="PTHR43791:SF39">
    <property type="entry name" value="TRANSPORTER LIZ1_SEO1, PUTATIVE (AFU_ORTHOLOGUE AFUA_3G00980)-RELATED"/>
    <property type="match status" value="1"/>
</dbReference>
<keyword evidence="2" id="KW-0813">Transport</keyword>
<keyword evidence="3" id="KW-1003">Cell membrane</keyword>
<evidence type="ECO:0000256" key="6">
    <source>
        <dbReference type="ARBA" id="ARBA00023136"/>
    </source>
</evidence>
<evidence type="ECO:0008006" key="11">
    <source>
        <dbReference type="Google" id="ProtNLM"/>
    </source>
</evidence>
<dbReference type="FunFam" id="1.20.1250.20:FF:000065">
    <property type="entry name" value="Putative MFS pantothenate transporter"/>
    <property type="match status" value="1"/>
</dbReference>
<dbReference type="FunFam" id="1.20.1250.20:FF:000386">
    <property type="entry name" value="MFS general substrate transporter"/>
    <property type="match status" value="1"/>
</dbReference>
<gene>
    <name evidence="9" type="ORF">I206_103708</name>
</gene>
<reference evidence="9" key="1">
    <citation type="submission" date="2013-07" db="EMBL/GenBank/DDBJ databases">
        <authorList>
            <consortium name="The Broad Institute Genome Sequencing Platform"/>
            <person name="Cuomo C."/>
            <person name="Litvintseva A."/>
            <person name="Chen Y."/>
            <person name="Heitman J."/>
            <person name="Sun S."/>
            <person name="Springer D."/>
            <person name="Dromer F."/>
            <person name="Young S.K."/>
            <person name="Zeng Q."/>
            <person name="Gargeya S."/>
            <person name="Fitzgerald M."/>
            <person name="Abouelleil A."/>
            <person name="Alvarado L."/>
            <person name="Berlin A.M."/>
            <person name="Chapman S.B."/>
            <person name="Dewar J."/>
            <person name="Goldberg J."/>
            <person name="Griggs A."/>
            <person name="Gujja S."/>
            <person name="Hansen M."/>
            <person name="Howarth C."/>
            <person name="Imamovic A."/>
            <person name="Larimer J."/>
            <person name="McCowan C."/>
            <person name="Murphy C."/>
            <person name="Pearson M."/>
            <person name="Priest M."/>
            <person name="Roberts A."/>
            <person name="Saif S."/>
            <person name="Shea T."/>
            <person name="Sykes S."/>
            <person name="Wortman J."/>
            <person name="Nusbaum C."/>
            <person name="Birren B."/>
        </authorList>
    </citation>
    <scope>NUCLEOTIDE SEQUENCE</scope>
    <source>
        <strain evidence="9">CBS 10737</strain>
    </source>
</reference>
<keyword evidence="6 8" id="KW-0472">Membrane</keyword>
<evidence type="ECO:0000256" key="4">
    <source>
        <dbReference type="ARBA" id="ARBA00022692"/>
    </source>
</evidence>
<feature type="transmembrane region" description="Helical" evidence="8">
    <location>
        <begin position="184"/>
        <end position="205"/>
    </location>
</feature>
<feature type="transmembrane region" description="Helical" evidence="8">
    <location>
        <begin position="217"/>
        <end position="236"/>
    </location>
</feature>
<evidence type="ECO:0000256" key="8">
    <source>
        <dbReference type="SAM" id="Phobius"/>
    </source>
</evidence>
<feature type="transmembrane region" description="Helical" evidence="8">
    <location>
        <begin position="370"/>
        <end position="393"/>
    </location>
</feature>
<dbReference type="SUPFAM" id="SSF103473">
    <property type="entry name" value="MFS general substrate transporter"/>
    <property type="match status" value="1"/>
</dbReference>
<feature type="transmembrane region" description="Helical" evidence="8">
    <location>
        <begin position="400"/>
        <end position="419"/>
    </location>
</feature>
<protein>
    <recommendedName>
        <fullName evidence="11">Major facilitator superfamily (MFS) profile domain-containing protein</fullName>
    </recommendedName>
</protein>
<dbReference type="RefSeq" id="XP_070058919.1">
    <property type="nucleotide sequence ID" value="XM_070202818.1"/>
</dbReference>
<evidence type="ECO:0000256" key="1">
    <source>
        <dbReference type="ARBA" id="ARBA00004651"/>
    </source>
</evidence>
<dbReference type="AlphaFoldDB" id="A0AAJ8L561"/>
<feature type="transmembrane region" description="Helical" evidence="8">
    <location>
        <begin position="465"/>
        <end position="485"/>
    </location>
</feature>
<comment type="similarity">
    <text evidence="7">Belongs to the major facilitator superfamily. Allantoate permease family.</text>
</comment>
<evidence type="ECO:0000256" key="2">
    <source>
        <dbReference type="ARBA" id="ARBA00022448"/>
    </source>
</evidence>
<dbReference type="Pfam" id="PF07690">
    <property type="entry name" value="MFS_1"/>
    <property type="match status" value="1"/>
</dbReference>
<dbReference type="GO" id="GO:0005886">
    <property type="term" value="C:plasma membrane"/>
    <property type="evidence" value="ECO:0007669"/>
    <property type="project" value="UniProtKB-SubCell"/>
</dbReference>
<organism evidence="9 10">
    <name type="scientific">Kwoniella pini CBS 10737</name>
    <dbReference type="NCBI Taxonomy" id="1296096"/>
    <lineage>
        <taxon>Eukaryota</taxon>
        <taxon>Fungi</taxon>
        <taxon>Dikarya</taxon>
        <taxon>Basidiomycota</taxon>
        <taxon>Agaricomycotina</taxon>
        <taxon>Tremellomycetes</taxon>
        <taxon>Tremellales</taxon>
        <taxon>Cryptococcaceae</taxon>
        <taxon>Kwoniella</taxon>
    </lineage>
</organism>
<evidence type="ECO:0000256" key="5">
    <source>
        <dbReference type="ARBA" id="ARBA00022989"/>
    </source>
</evidence>
<proteinExistence type="inferred from homology"/>
<dbReference type="KEGG" id="kpin:30169660"/>
<dbReference type="InterPro" id="IPR036259">
    <property type="entry name" value="MFS_trans_sf"/>
</dbReference>
<accession>A0AAJ8L561</accession>
<name>A0AAJ8L561_9TREE</name>
<dbReference type="InterPro" id="IPR011701">
    <property type="entry name" value="MFS"/>
</dbReference>
<dbReference type="Proteomes" id="UP000094020">
    <property type="component" value="Chromosome 4"/>
</dbReference>
<dbReference type="GO" id="GO:0022857">
    <property type="term" value="F:transmembrane transporter activity"/>
    <property type="evidence" value="ECO:0007669"/>
    <property type="project" value="InterPro"/>
</dbReference>
<keyword evidence="5 8" id="KW-1133">Transmembrane helix</keyword>
<keyword evidence="4 8" id="KW-0812">Transmembrane</keyword>
<evidence type="ECO:0000256" key="7">
    <source>
        <dbReference type="ARBA" id="ARBA00037968"/>
    </source>
</evidence>
<dbReference type="Gene3D" id="1.20.1250.20">
    <property type="entry name" value="MFS general substrate transporter like domains"/>
    <property type="match status" value="2"/>
</dbReference>
<feature type="transmembrane region" description="Helical" evidence="8">
    <location>
        <begin position="241"/>
        <end position="258"/>
    </location>
</feature>
<reference evidence="9" key="2">
    <citation type="submission" date="2024-02" db="EMBL/GenBank/DDBJ databases">
        <title>Comparative genomics of Cryptococcus and Kwoniella reveals pathogenesis evolution and contrasting modes of karyotype evolution via chromosome fusion or intercentromeric recombination.</title>
        <authorList>
            <person name="Coelho M.A."/>
            <person name="David-Palma M."/>
            <person name="Shea T."/>
            <person name="Bowers K."/>
            <person name="McGinley-Smith S."/>
            <person name="Mohammad A.W."/>
            <person name="Gnirke A."/>
            <person name="Yurkov A.M."/>
            <person name="Nowrousian M."/>
            <person name="Sun S."/>
            <person name="Cuomo C.A."/>
            <person name="Heitman J."/>
        </authorList>
    </citation>
    <scope>NUCLEOTIDE SEQUENCE</scope>
    <source>
        <strain evidence="9">CBS 10737</strain>
    </source>
</reference>
<keyword evidence="10" id="KW-1185">Reference proteome</keyword>